<evidence type="ECO:0000256" key="1">
    <source>
        <dbReference type="SAM" id="Phobius"/>
    </source>
</evidence>
<gene>
    <name evidence="3" type="ORF">DGAL_LOCUS14665</name>
</gene>
<evidence type="ECO:0000313" key="3">
    <source>
        <dbReference type="EMBL" id="CAH0111056.1"/>
    </source>
</evidence>
<feature type="signal peptide" evidence="2">
    <location>
        <begin position="1"/>
        <end position="26"/>
    </location>
</feature>
<feature type="transmembrane region" description="Helical" evidence="1">
    <location>
        <begin position="77"/>
        <end position="97"/>
    </location>
</feature>
<keyword evidence="1" id="KW-0472">Membrane</keyword>
<feature type="transmembrane region" description="Helical" evidence="1">
    <location>
        <begin position="208"/>
        <end position="226"/>
    </location>
</feature>
<dbReference type="EMBL" id="CAKKLH010000309">
    <property type="protein sequence ID" value="CAH0111056.1"/>
    <property type="molecule type" value="Genomic_DNA"/>
</dbReference>
<proteinExistence type="predicted"/>
<accession>A0A8J2RYX1</accession>
<keyword evidence="1" id="KW-1133">Transmembrane helix</keyword>
<sequence>MTTNKHIIGLFVVTVIMFLASSSVQATLLAADQPTIDPAVAVSNFDQFKTNIDRAQEFLINIYKGAFGGISAFWFAYSYWLVASVFYYTFGVSYLNAKDEAEAEYKQNEVQRALQVSKINVNDIFQKLRTIHDKATSKVGDSCYQRGLCEMRSYFSTTKFYKWIPRWIRRMLQLEPQSREAGSCSQIHYECSVTKLIASLKLVASQMAVRWMISVSVLLVTGASAAKQRESYQPVDVGFQFSTPVNLANTLQNSVAGPLSLVLVVAFTGILVAGLFIPKLTSAWSARSSDDDHNSSWWHRLLDPLDVEEAFEFMNDLGDPCRRKILCHVHSFVPYAPAWLQTIIRVISRNIRGVSRYKEDIIYGLGGGSCQARYQAECPQSIGELLIKTRPVRRILEQQGRHFQSTGDRYFNFV</sequence>
<evidence type="ECO:0000313" key="4">
    <source>
        <dbReference type="Proteomes" id="UP000789390"/>
    </source>
</evidence>
<dbReference type="Proteomes" id="UP000789390">
    <property type="component" value="Unassembled WGS sequence"/>
</dbReference>
<reference evidence="3" key="1">
    <citation type="submission" date="2021-11" db="EMBL/GenBank/DDBJ databases">
        <authorList>
            <person name="Schell T."/>
        </authorList>
    </citation>
    <scope>NUCLEOTIDE SEQUENCE</scope>
    <source>
        <strain evidence="3">M5</strain>
    </source>
</reference>
<dbReference type="OrthoDB" id="6336530at2759"/>
<name>A0A8J2RYX1_9CRUS</name>
<evidence type="ECO:0000256" key="2">
    <source>
        <dbReference type="SAM" id="SignalP"/>
    </source>
</evidence>
<keyword evidence="2" id="KW-0732">Signal</keyword>
<feature type="transmembrane region" description="Helical" evidence="1">
    <location>
        <begin position="255"/>
        <end position="277"/>
    </location>
</feature>
<dbReference type="AlphaFoldDB" id="A0A8J2RYX1"/>
<comment type="caution">
    <text evidence="3">The sequence shown here is derived from an EMBL/GenBank/DDBJ whole genome shotgun (WGS) entry which is preliminary data.</text>
</comment>
<keyword evidence="4" id="KW-1185">Reference proteome</keyword>
<protein>
    <submittedName>
        <fullName evidence="3">Uncharacterized protein</fullName>
    </submittedName>
</protein>
<keyword evidence="1" id="KW-0812">Transmembrane</keyword>
<feature type="chain" id="PRO_5035150279" evidence="2">
    <location>
        <begin position="27"/>
        <end position="414"/>
    </location>
</feature>
<organism evidence="3 4">
    <name type="scientific">Daphnia galeata</name>
    <dbReference type="NCBI Taxonomy" id="27404"/>
    <lineage>
        <taxon>Eukaryota</taxon>
        <taxon>Metazoa</taxon>
        <taxon>Ecdysozoa</taxon>
        <taxon>Arthropoda</taxon>
        <taxon>Crustacea</taxon>
        <taxon>Branchiopoda</taxon>
        <taxon>Diplostraca</taxon>
        <taxon>Cladocera</taxon>
        <taxon>Anomopoda</taxon>
        <taxon>Daphniidae</taxon>
        <taxon>Daphnia</taxon>
    </lineage>
</organism>